<organism evidence="2 3">
    <name type="scientific">Nyssa sinensis</name>
    <dbReference type="NCBI Taxonomy" id="561372"/>
    <lineage>
        <taxon>Eukaryota</taxon>
        <taxon>Viridiplantae</taxon>
        <taxon>Streptophyta</taxon>
        <taxon>Embryophyta</taxon>
        <taxon>Tracheophyta</taxon>
        <taxon>Spermatophyta</taxon>
        <taxon>Magnoliopsida</taxon>
        <taxon>eudicotyledons</taxon>
        <taxon>Gunneridae</taxon>
        <taxon>Pentapetalae</taxon>
        <taxon>asterids</taxon>
        <taxon>Cornales</taxon>
        <taxon>Nyssaceae</taxon>
        <taxon>Nyssa</taxon>
    </lineage>
</organism>
<dbReference type="AlphaFoldDB" id="A0A5J5AVK1"/>
<reference evidence="2 3" key="1">
    <citation type="submission" date="2019-09" db="EMBL/GenBank/DDBJ databases">
        <title>A chromosome-level genome assembly of the Chinese tupelo Nyssa sinensis.</title>
        <authorList>
            <person name="Yang X."/>
            <person name="Kang M."/>
            <person name="Yang Y."/>
            <person name="Xiong H."/>
            <person name="Wang M."/>
            <person name="Zhang Z."/>
            <person name="Wang Z."/>
            <person name="Wu H."/>
            <person name="Ma T."/>
            <person name="Liu J."/>
            <person name="Xi Z."/>
        </authorList>
    </citation>
    <scope>NUCLEOTIDE SEQUENCE [LARGE SCALE GENOMIC DNA]</scope>
    <source>
        <strain evidence="2">J267</strain>
        <tissue evidence="2">Leaf</tissue>
    </source>
</reference>
<dbReference type="EMBL" id="CM018041">
    <property type="protein sequence ID" value="KAA8534344.1"/>
    <property type="molecule type" value="Genomic_DNA"/>
</dbReference>
<evidence type="ECO:0000313" key="2">
    <source>
        <dbReference type="EMBL" id="KAA8534344.1"/>
    </source>
</evidence>
<feature type="transmembrane region" description="Helical" evidence="1">
    <location>
        <begin position="83"/>
        <end position="107"/>
    </location>
</feature>
<dbReference type="Proteomes" id="UP000325577">
    <property type="component" value="Linkage Group LG18"/>
</dbReference>
<proteinExistence type="predicted"/>
<gene>
    <name evidence="2" type="ORF">F0562_031829</name>
</gene>
<keyword evidence="1" id="KW-1133">Transmembrane helix</keyword>
<evidence type="ECO:0000313" key="3">
    <source>
        <dbReference type="Proteomes" id="UP000325577"/>
    </source>
</evidence>
<name>A0A5J5AVK1_9ASTE</name>
<evidence type="ECO:0000256" key="1">
    <source>
        <dbReference type="SAM" id="Phobius"/>
    </source>
</evidence>
<accession>A0A5J5AVK1</accession>
<sequence>MNHLALDANCHPSEYYYASALVPRYLNPEGADGGDISLDEIFSEDDSDVGGDAFDSDGFLSEESSCPHIAEGETASILEGRGVLGILSLFVVIFGCPHSIYCPSLYLSYRQYR</sequence>
<protein>
    <submittedName>
        <fullName evidence="2">Uncharacterized protein</fullName>
    </submittedName>
</protein>
<keyword evidence="1" id="KW-0812">Transmembrane</keyword>
<keyword evidence="3" id="KW-1185">Reference proteome</keyword>
<keyword evidence="1" id="KW-0472">Membrane</keyword>